<dbReference type="GeneID" id="27692260"/>
<evidence type="ECO:0000259" key="2">
    <source>
        <dbReference type="Pfam" id="PF13087"/>
    </source>
</evidence>
<name>A0A0L0HI91_SPIPD</name>
<sequence length="406" mass="46371">MFHYGSPNAMKASPDLKERWQEPTLRPFGDGQKKRYRHLGHAWATGLAVLHTRESPEEPDPVHRTSYHNTSEAAIICKIISKLPDDIRSRVAVLVPYLGQRRIIVNELLRKGITDVYVNTLDGYMGVEYDLIVLSGVRTAWSNDLGFMAEHKRALVALSRVRLGLLMVIDVKLFRTDPFFANVCWKAGQDDRIFTWTQGRLKSAVYKVERPTNDIRMRVISYDKVLESGHFAGSSDTRARFVLDGVLQLPEGFPEVGRAVHIRTIFQSNKNLLRVFEREDNVDPAQETSVPPEVRVYNLQKISIDPITETADIAPVVLSVDSVSAQQAVITLEDQAPAWMHNLIIHWQQEEEMEMMVNCQRTKRVEWVVQYLNEWLRKKDQDPIHDEFEGTAPIQTTAGNEAGWGE</sequence>
<dbReference type="Gene3D" id="3.40.50.300">
    <property type="entry name" value="P-loop containing nucleotide triphosphate hydrolases"/>
    <property type="match status" value="1"/>
</dbReference>
<dbReference type="Proteomes" id="UP000053201">
    <property type="component" value="Unassembled WGS sequence"/>
</dbReference>
<protein>
    <recommendedName>
        <fullName evidence="2">DNA2/NAM7 helicase-like C-terminal domain-containing protein</fullName>
    </recommendedName>
</protein>
<dbReference type="VEuPathDB" id="FungiDB:SPPG_09135"/>
<proteinExistence type="predicted"/>
<dbReference type="EMBL" id="KQ257455">
    <property type="protein sequence ID" value="KND00575.1"/>
    <property type="molecule type" value="Genomic_DNA"/>
</dbReference>
<dbReference type="RefSeq" id="XP_016608614.1">
    <property type="nucleotide sequence ID" value="XM_016757292.1"/>
</dbReference>
<dbReference type="InterPro" id="IPR041679">
    <property type="entry name" value="DNA2/NAM7-like_C"/>
</dbReference>
<dbReference type="eggNOG" id="KOG1802">
    <property type="taxonomic scope" value="Eukaryota"/>
</dbReference>
<evidence type="ECO:0000256" key="1">
    <source>
        <dbReference type="SAM" id="MobiDB-lite"/>
    </source>
</evidence>
<dbReference type="Pfam" id="PF13087">
    <property type="entry name" value="AAA_12"/>
    <property type="match status" value="1"/>
</dbReference>
<dbReference type="CDD" id="cd18808">
    <property type="entry name" value="SF1_C_Upf1"/>
    <property type="match status" value="1"/>
</dbReference>
<feature type="region of interest" description="Disordered" evidence="1">
    <location>
        <begin position="384"/>
        <end position="406"/>
    </location>
</feature>
<dbReference type="PANTHER" id="PTHR10887:SF495">
    <property type="entry name" value="HELICASE SENATAXIN ISOFORM X1-RELATED"/>
    <property type="match status" value="1"/>
</dbReference>
<evidence type="ECO:0000313" key="3">
    <source>
        <dbReference type="EMBL" id="KND00575.1"/>
    </source>
</evidence>
<dbReference type="PANTHER" id="PTHR10887">
    <property type="entry name" value="DNA2/NAM7 HELICASE FAMILY"/>
    <property type="match status" value="1"/>
</dbReference>
<evidence type="ECO:0000313" key="4">
    <source>
        <dbReference type="Proteomes" id="UP000053201"/>
    </source>
</evidence>
<dbReference type="InterPro" id="IPR047187">
    <property type="entry name" value="SF1_C_Upf1"/>
</dbReference>
<dbReference type="OrthoDB" id="6513042at2759"/>
<organism evidence="3 4">
    <name type="scientific">Spizellomyces punctatus (strain DAOM BR117)</name>
    <dbReference type="NCBI Taxonomy" id="645134"/>
    <lineage>
        <taxon>Eukaryota</taxon>
        <taxon>Fungi</taxon>
        <taxon>Fungi incertae sedis</taxon>
        <taxon>Chytridiomycota</taxon>
        <taxon>Chytridiomycota incertae sedis</taxon>
        <taxon>Chytridiomycetes</taxon>
        <taxon>Spizellomycetales</taxon>
        <taxon>Spizellomycetaceae</taxon>
        <taxon>Spizellomyces</taxon>
    </lineage>
</organism>
<dbReference type="InterPro" id="IPR045055">
    <property type="entry name" value="DNA2/NAM7-like"/>
</dbReference>
<dbReference type="STRING" id="645134.A0A0L0HI91"/>
<gene>
    <name evidence="3" type="ORF">SPPG_09135</name>
</gene>
<accession>A0A0L0HI91</accession>
<dbReference type="InParanoid" id="A0A0L0HI91"/>
<dbReference type="InterPro" id="IPR027417">
    <property type="entry name" value="P-loop_NTPase"/>
</dbReference>
<keyword evidence="4" id="KW-1185">Reference proteome</keyword>
<dbReference type="SUPFAM" id="SSF52540">
    <property type="entry name" value="P-loop containing nucleoside triphosphate hydrolases"/>
    <property type="match status" value="1"/>
</dbReference>
<feature type="domain" description="DNA2/NAM7 helicase-like C-terminal" evidence="2">
    <location>
        <begin position="35"/>
        <end position="170"/>
    </location>
</feature>
<reference evidence="3 4" key="1">
    <citation type="submission" date="2009-08" db="EMBL/GenBank/DDBJ databases">
        <title>The Genome Sequence of Spizellomyces punctatus strain DAOM BR117.</title>
        <authorList>
            <consortium name="The Broad Institute Genome Sequencing Platform"/>
            <person name="Russ C."/>
            <person name="Cuomo C."/>
            <person name="Shea T."/>
            <person name="Young S.K."/>
            <person name="Zeng Q."/>
            <person name="Koehrsen M."/>
            <person name="Haas B."/>
            <person name="Borodovsky M."/>
            <person name="Guigo R."/>
            <person name="Alvarado L."/>
            <person name="Berlin A."/>
            <person name="Bochicchio J."/>
            <person name="Borenstein D."/>
            <person name="Chapman S."/>
            <person name="Chen Z."/>
            <person name="Engels R."/>
            <person name="Freedman E."/>
            <person name="Gellesch M."/>
            <person name="Goldberg J."/>
            <person name="Griggs A."/>
            <person name="Gujja S."/>
            <person name="Heiman D."/>
            <person name="Hepburn T."/>
            <person name="Howarth C."/>
            <person name="Jen D."/>
            <person name="Larson L."/>
            <person name="Lewis B."/>
            <person name="Mehta T."/>
            <person name="Park D."/>
            <person name="Pearson M."/>
            <person name="Roberts A."/>
            <person name="Saif S."/>
            <person name="Shenoy N."/>
            <person name="Sisk P."/>
            <person name="Stolte C."/>
            <person name="Sykes S."/>
            <person name="Thomson T."/>
            <person name="Walk T."/>
            <person name="White J."/>
            <person name="Yandava C."/>
            <person name="Burger G."/>
            <person name="Gray M.W."/>
            <person name="Holland P.W.H."/>
            <person name="King N."/>
            <person name="Lang F.B.F."/>
            <person name="Roger A.J."/>
            <person name="Ruiz-Trillo I."/>
            <person name="Lander E."/>
            <person name="Nusbaum C."/>
        </authorList>
    </citation>
    <scope>NUCLEOTIDE SEQUENCE [LARGE SCALE GENOMIC DNA]</scope>
    <source>
        <strain evidence="3 4">DAOM BR117</strain>
    </source>
</reference>
<dbReference type="AlphaFoldDB" id="A0A0L0HI91"/>